<gene>
    <name evidence="1" type="ORF">PanWU01x14_344670</name>
</gene>
<evidence type="ECO:0000313" key="1">
    <source>
        <dbReference type="EMBL" id="PON34405.1"/>
    </source>
</evidence>
<protein>
    <submittedName>
        <fullName evidence="1">Uncharacterized protein</fullName>
    </submittedName>
</protein>
<comment type="caution">
    <text evidence="1">The sequence shown here is derived from an EMBL/GenBank/DDBJ whole genome shotgun (WGS) entry which is preliminary data.</text>
</comment>
<organism evidence="1 2">
    <name type="scientific">Parasponia andersonii</name>
    <name type="common">Sponia andersonii</name>
    <dbReference type="NCBI Taxonomy" id="3476"/>
    <lineage>
        <taxon>Eukaryota</taxon>
        <taxon>Viridiplantae</taxon>
        <taxon>Streptophyta</taxon>
        <taxon>Embryophyta</taxon>
        <taxon>Tracheophyta</taxon>
        <taxon>Spermatophyta</taxon>
        <taxon>Magnoliopsida</taxon>
        <taxon>eudicotyledons</taxon>
        <taxon>Gunneridae</taxon>
        <taxon>Pentapetalae</taxon>
        <taxon>rosids</taxon>
        <taxon>fabids</taxon>
        <taxon>Rosales</taxon>
        <taxon>Cannabaceae</taxon>
        <taxon>Parasponia</taxon>
    </lineage>
</organism>
<reference evidence="2" key="1">
    <citation type="submission" date="2016-06" db="EMBL/GenBank/DDBJ databases">
        <title>Parallel loss of symbiosis genes in relatives of nitrogen-fixing non-legume Parasponia.</title>
        <authorList>
            <person name="Van Velzen R."/>
            <person name="Holmer R."/>
            <person name="Bu F."/>
            <person name="Rutten L."/>
            <person name="Van Zeijl A."/>
            <person name="Liu W."/>
            <person name="Santuari L."/>
            <person name="Cao Q."/>
            <person name="Sharma T."/>
            <person name="Shen D."/>
            <person name="Roswanjaya Y."/>
            <person name="Wardhani T."/>
            <person name="Kalhor M.S."/>
            <person name="Jansen J."/>
            <person name="Van den Hoogen J."/>
            <person name="Gungor B."/>
            <person name="Hartog M."/>
            <person name="Hontelez J."/>
            <person name="Verver J."/>
            <person name="Yang W.-C."/>
            <person name="Schijlen E."/>
            <person name="Repin R."/>
            <person name="Schilthuizen M."/>
            <person name="Schranz E."/>
            <person name="Heidstra R."/>
            <person name="Miyata K."/>
            <person name="Fedorova E."/>
            <person name="Kohlen W."/>
            <person name="Bisseling T."/>
            <person name="Smit S."/>
            <person name="Geurts R."/>
        </authorList>
    </citation>
    <scope>NUCLEOTIDE SEQUENCE [LARGE SCALE GENOMIC DNA]</scope>
    <source>
        <strain evidence="2">cv. WU1-14</strain>
    </source>
</reference>
<dbReference type="Proteomes" id="UP000237105">
    <property type="component" value="Unassembled WGS sequence"/>
</dbReference>
<sequence length="46" mass="4419">MLDFAKVGQIMAKMGTGFASFSLCLGGSNGCGTSAMASSLGGVLSG</sequence>
<dbReference type="AlphaFoldDB" id="A0A2P5ACZ4"/>
<evidence type="ECO:0000313" key="2">
    <source>
        <dbReference type="Proteomes" id="UP000237105"/>
    </source>
</evidence>
<accession>A0A2P5ACZ4</accession>
<name>A0A2P5ACZ4_PARAD</name>
<dbReference type="EMBL" id="JXTB01000661">
    <property type="protein sequence ID" value="PON34405.1"/>
    <property type="molecule type" value="Genomic_DNA"/>
</dbReference>
<keyword evidence="2" id="KW-1185">Reference proteome</keyword>
<proteinExistence type="predicted"/>